<dbReference type="EMBL" id="JARKIE010000318">
    <property type="protein sequence ID" value="KAJ7654780.1"/>
    <property type="molecule type" value="Genomic_DNA"/>
</dbReference>
<keyword evidence="2" id="KW-1185">Reference proteome</keyword>
<evidence type="ECO:0000313" key="1">
    <source>
        <dbReference type="EMBL" id="KAJ7654780.1"/>
    </source>
</evidence>
<dbReference type="Proteomes" id="UP001221757">
    <property type="component" value="Unassembled WGS sequence"/>
</dbReference>
<gene>
    <name evidence="1" type="ORF">B0H17DRAFT_1146652</name>
</gene>
<comment type="caution">
    <text evidence="1">The sequence shown here is derived from an EMBL/GenBank/DDBJ whole genome shotgun (WGS) entry which is preliminary data.</text>
</comment>
<reference evidence="1" key="1">
    <citation type="submission" date="2023-03" db="EMBL/GenBank/DDBJ databases">
        <title>Massive genome expansion in bonnet fungi (Mycena s.s.) driven by repeated elements and novel gene families across ecological guilds.</title>
        <authorList>
            <consortium name="Lawrence Berkeley National Laboratory"/>
            <person name="Harder C.B."/>
            <person name="Miyauchi S."/>
            <person name="Viragh M."/>
            <person name="Kuo A."/>
            <person name="Thoen E."/>
            <person name="Andreopoulos B."/>
            <person name="Lu D."/>
            <person name="Skrede I."/>
            <person name="Drula E."/>
            <person name="Henrissat B."/>
            <person name="Morin E."/>
            <person name="Kohler A."/>
            <person name="Barry K."/>
            <person name="LaButti K."/>
            <person name="Morin E."/>
            <person name="Salamov A."/>
            <person name="Lipzen A."/>
            <person name="Mereny Z."/>
            <person name="Hegedus B."/>
            <person name="Baldrian P."/>
            <person name="Stursova M."/>
            <person name="Weitz H."/>
            <person name="Taylor A."/>
            <person name="Grigoriev I.V."/>
            <person name="Nagy L.G."/>
            <person name="Martin F."/>
            <person name="Kauserud H."/>
        </authorList>
    </citation>
    <scope>NUCLEOTIDE SEQUENCE</scope>
    <source>
        <strain evidence="1">CBHHK067</strain>
    </source>
</reference>
<sequence>MSTFFSYCTPTFLSSSFSSKVRVASMSESLARAAMHGQEDVEYIRFEVAEQFRRCAEPASVDRAELLLTHIIFVVWGSSLLTWIRRARDTCLVEAPLPHTDRGRGYARHRKRAVKTRDRWIENMKQSRKVYLKRVVARGAVLLIVPIQWDPHQEKIICYESTESTSRDGSAFVCARAKSAVHGEKEEEGRRGKEKRRGVKRREVRVVYWDLKPTWCSTQSCGRQSAACRRDSELVRARQEWVGVGGSKSLVPRREHQLLHRNALQTWATSRAKQPVNLGLAWQRLVTADRGSGWSFRETLLPLFDVLVSQFKPLRTSSLESDSAKSER</sequence>
<organism evidence="1 2">
    <name type="scientific">Mycena rosella</name>
    <name type="common">Pink bonnet</name>
    <name type="synonym">Agaricus rosellus</name>
    <dbReference type="NCBI Taxonomy" id="1033263"/>
    <lineage>
        <taxon>Eukaryota</taxon>
        <taxon>Fungi</taxon>
        <taxon>Dikarya</taxon>
        <taxon>Basidiomycota</taxon>
        <taxon>Agaricomycotina</taxon>
        <taxon>Agaricomycetes</taxon>
        <taxon>Agaricomycetidae</taxon>
        <taxon>Agaricales</taxon>
        <taxon>Marasmiineae</taxon>
        <taxon>Mycenaceae</taxon>
        <taxon>Mycena</taxon>
    </lineage>
</organism>
<accession>A0AAD7CNJ2</accession>
<name>A0AAD7CNJ2_MYCRO</name>
<proteinExistence type="predicted"/>
<evidence type="ECO:0000313" key="2">
    <source>
        <dbReference type="Proteomes" id="UP001221757"/>
    </source>
</evidence>
<dbReference type="AlphaFoldDB" id="A0AAD7CNJ2"/>
<protein>
    <submittedName>
        <fullName evidence="1">Uncharacterized protein</fullName>
    </submittedName>
</protein>